<dbReference type="FunFam" id="3.40.309.10:FF:000012">
    <property type="entry name" value="Betaine aldehyde dehydrogenase"/>
    <property type="match status" value="1"/>
</dbReference>
<dbReference type="InterPro" id="IPR016162">
    <property type="entry name" value="Ald_DH_N"/>
</dbReference>
<dbReference type="Pfam" id="PF00171">
    <property type="entry name" value="Aldedh"/>
    <property type="match status" value="1"/>
</dbReference>
<dbReference type="Proteomes" id="UP001152049">
    <property type="component" value="Unassembled WGS sequence"/>
</dbReference>
<dbReference type="Gene3D" id="3.40.605.10">
    <property type="entry name" value="Aldehyde Dehydrogenase, Chain A, domain 1"/>
    <property type="match status" value="1"/>
</dbReference>
<comment type="similarity">
    <text evidence="1">Belongs to the aldehyde dehydrogenase family.</text>
</comment>
<evidence type="ECO:0000313" key="4">
    <source>
        <dbReference type="EMBL" id="KAJ4257957.1"/>
    </source>
</evidence>
<dbReference type="SUPFAM" id="SSF53720">
    <property type="entry name" value="ALDH-like"/>
    <property type="match status" value="1"/>
</dbReference>
<proteinExistence type="inferred from homology"/>
<reference evidence="4" key="1">
    <citation type="submission" date="2022-09" db="EMBL/GenBank/DDBJ databases">
        <title>Fusarium specimens isolated from Avocado Roots.</title>
        <authorList>
            <person name="Stajich J."/>
            <person name="Roper C."/>
            <person name="Heimlech-Rivalta G."/>
        </authorList>
    </citation>
    <scope>NUCLEOTIDE SEQUENCE</scope>
    <source>
        <strain evidence="4">CF00136</strain>
    </source>
</reference>
<dbReference type="InterPro" id="IPR016163">
    <property type="entry name" value="Ald_DH_C"/>
</dbReference>
<dbReference type="InterPro" id="IPR015590">
    <property type="entry name" value="Aldehyde_DH_dom"/>
</dbReference>
<keyword evidence="2" id="KW-0560">Oxidoreductase</keyword>
<gene>
    <name evidence="4" type="primary">ALD2_3</name>
    <name evidence="4" type="ORF">NW762_008094</name>
</gene>
<dbReference type="PANTHER" id="PTHR43720:SF3">
    <property type="entry name" value="ALDEHYDE DEHYDROGENASE ALDH (AFU_ORTHOLOGUE AFUA_8G02310)-RELATED"/>
    <property type="match status" value="1"/>
</dbReference>
<feature type="domain" description="Aldehyde dehydrogenase" evidence="3">
    <location>
        <begin position="1"/>
        <end position="321"/>
    </location>
</feature>
<evidence type="ECO:0000256" key="1">
    <source>
        <dbReference type="ARBA" id="ARBA00009986"/>
    </source>
</evidence>
<dbReference type="InterPro" id="IPR016161">
    <property type="entry name" value="Ald_DH/histidinol_DH"/>
</dbReference>
<evidence type="ECO:0000313" key="5">
    <source>
        <dbReference type="Proteomes" id="UP001152049"/>
    </source>
</evidence>
<dbReference type="OrthoDB" id="310895at2759"/>
<dbReference type="AlphaFoldDB" id="A0A9W8RZ73"/>
<organism evidence="4 5">
    <name type="scientific">Fusarium torreyae</name>
    <dbReference type="NCBI Taxonomy" id="1237075"/>
    <lineage>
        <taxon>Eukaryota</taxon>
        <taxon>Fungi</taxon>
        <taxon>Dikarya</taxon>
        <taxon>Ascomycota</taxon>
        <taxon>Pezizomycotina</taxon>
        <taxon>Sordariomycetes</taxon>
        <taxon>Hypocreomycetidae</taxon>
        <taxon>Hypocreales</taxon>
        <taxon>Nectriaceae</taxon>
        <taxon>Fusarium</taxon>
    </lineage>
</organism>
<sequence>MATWKLGPALAYGNTVVIKAAEQTPLSILLLAQIIKEAGFPAGVVTVLNGPGRETGSALVSHRLVDKVAFTGSTATGAKIMGTASEILKNVTPETVGKPHLLVFDDADIEQAVNWSHFGIMSNQGQICTATSRLLVQEGIYDDFVQKFIQRVNSTSVVGNQWDKGAYQGPQISKAQYDRVLDYIDIGITEGAKLALGGQPTKVDKGKGFFIQPTVFTDVKPSTRIYREEVFGPVVVITKFKTEDEAVDMANDTTYGLGSAVFTTDSERVHRVSAEIEAGMVWVNIGQDCDPRVPFGGVKQSGIRRELGEAGLEAYSQIKAVHLNMGNKL</sequence>
<dbReference type="Gene3D" id="3.40.309.10">
    <property type="entry name" value="Aldehyde Dehydrogenase, Chain A, domain 2"/>
    <property type="match status" value="1"/>
</dbReference>
<evidence type="ECO:0000259" key="3">
    <source>
        <dbReference type="Pfam" id="PF00171"/>
    </source>
</evidence>
<dbReference type="PANTHER" id="PTHR43720">
    <property type="entry name" value="2-AMINOMUCONIC SEMIALDEHYDE DEHYDROGENASE"/>
    <property type="match status" value="1"/>
</dbReference>
<name>A0A9W8RZ73_9HYPO</name>
<comment type="caution">
    <text evidence="4">The sequence shown here is derived from an EMBL/GenBank/DDBJ whole genome shotgun (WGS) entry which is preliminary data.</text>
</comment>
<dbReference type="EMBL" id="JAOQAZ010000016">
    <property type="protein sequence ID" value="KAJ4257957.1"/>
    <property type="molecule type" value="Genomic_DNA"/>
</dbReference>
<dbReference type="GO" id="GO:0006598">
    <property type="term" value="P:polyamine catabolic process"/>
    <property type="evidence" value="ECO:0007669"/>
    <property type="project" value="TreeGrafter"/>
</dbReference>
<protein>
    <submittedName>
        <fullName evidence="4">Mitochondrial aldehyde dehydrogenase</fullName>
    </submittedName>
</protein>
<accession>A0A9W8RZ73</accession>
<dbReference type="GO" id="GO:0004029">
    <property type="term" value="F:aldehyde dehydrogenase (NAD+) activity"/>
    <property type="evidence" value="ECO:0007669"/>
    <property type="project" value="TreeGrafter"/>
</dbReference>
<evidence type="ECO:0000256" key="2">
    <source>
        <dbReference type="ARBA" id="ARBA00023002"/>
    </source>
</evidence>
<keyword evidence="5" id="KW-1185">Reference proteome</keyword>